<dbReference type="SUPFAM" id="SSF47226">
    <property type="entry name" value="Histidine-containing phosphotransfer domain, HPT domain"/>
    <property type="match status" value="1"/>
</dbReference>
<dbReference type="Gene3D" id="1.20.120.160">
    <property type="entry name" value="HPT domain"/>
    <property type="match status" value="1"/>
</dbReference>
<dbReference type="Proteomes" id="UP000321790">
    <property type="component" value="Unassembled WGS sequence"/>
</dbReference>
<sequence length="105" mass="12092">MEQPNLSYINTLSGGDKAFETKLIGIIKQEYPEERDVYFKNFKAKNYKLAAENVHKLKHKINILGLNESYKVAEKYEHNLIDNITEGKDDFANILQAITNFLNGL</sequence>
<accession>A0A5C7B3H1</accession>
<dbReference type="EMBL" id="VOSC01000005">
    <property type="protein sequence ID" value="TXE14984.1"/>
    <property type="molecule type" value="Genomic_DNA"/>
</dbReference>
<reference evidence="2" key="1">
    <citation type="submission" date="2019-08" db="EMBL/GenBank/DDBJ databases">
        <title>Seonamhaeicola sediminis sp. nov., isolated from marine sediment.</title>
        <authorList>
            <person name="Cao W.R."/>
        </authorList>
    </citation>
    <scope>NUCLEOTIDE SEQUENCE [LARGE SCALE GENOMIC DNA]</scope>
    <source>
        <strain evidence="2">Gy8</strain>
    </source>
</reference>
<protein>
    <submittedName>
        <fullName evidence="1">Hpt domain-containing protein</fullName>
    </submittedName>
</protein>
<dbReference type="InterPro" id="IPR036641">
    <property type="entry name" value="HPT_dom_sf"/>
</dbReference>
<dbReference type="GO" id="GO:0000160">
    <property type="term" value="P:phosphorelay signal transduction system"/>
    <property type="evidence" value="ECO:0007669"/>
    <property type="project" value="InterPro"/>
</dbReference>
<proteinExistence type="predicted"/>
<name>A0A5C7B3H1_9FLAO</name>
<evidence type="ECO:0000313" key="1">
    <source>
        <dbReference type="EMBL" id="TXE14984.1"/>
    </source>
</evidence>
<organism evidence="1 2">
    <name type="scientific">Seonamhaeicola algicola</name>
    <dbReference type="NCBI Taxonomy" id="1719036"/>
    <lineage>
        <taxon>Bacteria</taxon>
        <taxon>Pseudomonadati</taxon>
        <taxon>Bacteroidota</taxon>
        <taxon>Flavobacteriia</taxon>
        <taxon>Flavobacteriales</taxon>
        <taxon>Flavobacteriaceae</taxon>
    </lineage>
</organism>
<dbReference type="AlphaFoldDB" id="A0A5C7B3H1"/>
<gene>
    <name evidence="1" type="ORF">FUA26_00305</name>
</gene>
<dbReference type="RefSeq" id="WP_147130336.1">
    <property type="nucleotide sequence ID" value="NZ_VOSC01000005.1"/>
</dbReference>
<keyword evidence="2" id="KW-1185">Reference proteome</keyword>
<dbReference type="OrthoDB" id="1441381at2"/>
<comment type="caution">
    <text evidence="1">The sequence shown here is derived from an EMBL/GenBank/DDBJ whole genome shotgun (WGS) entry which is preliminary data.</text>
</comment>
<evidence type="ECO:0000313" key="2">
    <source>
        <dbReference type="Proteomes" id="UP000321790"/>
    </source>
</evidence>